<feature type="region of interest" description="Disordered" evidence="1">
    <location>
        <begin position="1"/>
        <end position="27"/>
    </location>
</feature>
<dbReference type="Proteomes" id="UP000077202">
    <property type="component" value="Unassembled WGS sequence"/>
</dbReference>
<dbReference type="GO" id="GO:0004534">
    <property type="term" value="F:5'-3' RNA exonuclease activity"/>
    <property type="evidence" value="ECO:0007669"/>
    <property type="project" value="TreeGrafter"/>
</dbReference>
<accession>A0A176VSJ5</accession>
<dbReference type="CDD" id="cd07438">
    <property type="entry name" value="PHP_HisPPase_AMP"/>
    <property type="match status" value="1"/>
</dbReference>
<dbReference type="InterPro" id="IPR016195">
    <property type="entry name" value="Pol/histidinol_Pase-like"/>
</dbReference>
<name>A0A176VSJ5_MARPO</name>
<dbReference type="SMART" id="SM00481">
    <property type="entry name" value="POLIIIAc"/>
    <property type="match status" value="1"/>
</dbReference>
<feature type="domain" description="Polymerase/histidinol phosphatase N-terminal" evidence="2">
    <location>
        <begin position="50"/>
        <end position="115"/>
    </location>
</feature>
<dbReference type="Pfam" id="PF02811">
    <property type="entry name" value="PHP"/>
    <property type="match status" value="1"/>
</dbReference>
<feature type="compositionally biased region" description="Basic residues" evidence="1">
    <location>
        <begin position="17"/>
        <end position="27"/>
    </location>
</feature>
<dbReference type="SUPFAM" id="SSF89550">
    <property type="entry name" value="PHP domain-like"/>
    <property type="match status" value="1"/>
</dbReference>
<organism evidence="3 4">
    <name type="scientific">Marchantia polymorpha subsp. ruderalis</name>
    <dbReference type="NCBI Taxonomy" id="1480154"/>
    <lineage>
        <taxon>Eukaryota</taxon>
        <taxon>Viridiplantae</taxon>
        <taxon>Streptophyta</taxon>
        <taxon>Embryophyta</taxon>
        <taxon>Marchantiophyta</taxon>
        <taxon>Marchantiopsida</taxon>
        <taxon>Marchantiidae</taxon>
        <taxon>Marchantiales</taxon>
        <taxon>Marchantiaceae</taxon>
        <taxon>Marchantia</taxon>
    </lineage>
</organism>
<dbReference type="AlphaFoldDB" id="A0A176VSJ5"/>
<dbReference type="InterPro" id="IPR052018">
    <property type="entry name" value="PHP_domain"/>
</dbReference>
<sequence>MAGKNKKGGGGGAPSKLSRKKDGHAKSKQKFAEEVVLKFAGVDRLSSKLFDLHCHSTCSDGHLSPEFVVARAFRNGVKVLALTDHDTMAGVPAAMQAARKYGMRVIPGIEISAKTVHRKSGRGGAISATTEEPVHILAYYGCCGPSNCGQLEKKLAEVREGRFIRAKEMVRKLKVLQKPIKWENVLRIAGEGVAPGRPHVARALFEAGHVDSVGQAFTKYLYNDGPAYARGAELPAEEVVNLIQQTGGVSVLAHPWALKDPIPLIEQLANVGLHGVEVYRSDGRHPVFGSVAEACNLAKIGGSDFHARGDPEETDLGAIALPAGALHEFLKLADPVWSSAVENILQDFAEGKLEGIGKDNESCLMEKVEIWKGDICLTNVQLPGEEEEVMCLRLSPWLTEEERQMLDKVASKFGLRSTLLKDENHTALAVYRQ</sequence>
<dbReference type="Gene3D" id="3.20.20.140">
    <property type="entry name" value="Metal-dependent hydrolases"/>
    <property type="match status" value="1"/>
</dbReference>
<dbReference type="InterPro" id="IPR003141">
    <property type="entry name" value="Pol/His_phosphatase_N"/>
</dbReference>
<evidence type="ECO:0000313" key="3">
    <source>
        <dbReference type="EMBL" id="OAE23707.1"/>
    </source>
</evidence>
<proteinExistence type="predicted"/>
<dbReference type="EMBL" id="LVLJ01002791">
    <property type="protein sequence ID" value="OAE23707.1"/>
    <property type="molecule type" value="Genomic_DNA"/>
</dbReference>
<evidence type="ECO:0000259" key="2">
    <source>
        <dbReference type="SMART" id="SM00481"/>
    </source>
</evidence>
<keyword evidence="4" id="KW-1185">Reference proteome</keyword>
<gene>
    <name evidence="3" type="ORF">AXG93_2253s1180</name>
</gene>
<dbReference type="PANTHER" id="PTHR42924">
    <property type="entry name" value="EXONUCLEASE"/>
    <property type="match status" value="1"/>
</dbReference>
<dbReference type="Gene3D" id="1.10.150.650">
    <property type="match status" value="1"/>
</dbReference>
<dbReference type="PANTHER" id="PTHR42924:SF3">
    <property type="entry name" value="POLYMERASE_HISTIDINOL PHOSPHATASE N-TERMINAL DOMAIN-CONTAINING PROTEIN"/>
    <property type="match status" value="1"/>
</dbReference>
<dbReference type="InterPro" id="IPR004013">
    <property type="entry name" value="PHP_dom"/>
</dbReference>
<dbReference type="GO" id="GO:0035312">
    <property type="term" value="F:5'-3' DNA exonuclease activity"/>
    <property type="evidence" value="ECO:0007669"/>
    <property type="project" value="TreeGrafter"/>
</dbReference>
<evidence type="ECO:0000256" key="1">
    <source>
        <dbReference type="SAM" id="MobiDB-lite"/>
    </source>
</evidence>
<evidence type="ECO:0000313" key="4">
    <source>
        <dbReference type="Proteomes" id="UP000077202"/>
    </source>
</evidence>
<comment type="caution">
    <text evidence="3">The sequence shown here is derived from an EMBL/GenBank/DDBJ whole genome shotgun (WGS) entry which is preliminary data.</text>
</comment>
<reference evidence="3" key="1">
    <citation type="submission" date="2016-03" db="EMBL/GenBank/DDBJ databases">
        <title>Mechanisms controlling the formation of the plant cell surface in tip-growing cells are functionally conserved among land plants.</title>
        <authorList>
            <person name="Honkanen S."/>
            <person name="Jones V.A."/>
            <person name="Morieri G."/>
            <person name="Champion C."/>
            <person name="Hetherington A.J."/>
            <person name="Kelly S."/>
            <person name="Saint-Marcoux D."/>
            <person name="Proust H."/>
            <person name="Prescott H."/>
            <person name="Dolan L."/>
        </authorList>
    </citation>
    <scope>NUCLEOTIDE SEQUENCE [LARGE SCALE GENOMIC DNA]</scope>
    <source>
        <tissue evidence="3">Whole gametophyte</tissue>
    </source>
</reference>
<protein>
    <recommendedName>
        <fullName evidence="2">Polymerase/histidinol phosphatase N-terminal domain-containing protein</fullName>
    </recommendedName>
</protein>